<keyword evidence="3" id="KW-1185">Reference proteome</keyword>
<dbReference type="SUPFAM" id="SSF51182">
    <property type="entry name" value="RmlC-like cupins"/>
    <property type="match status" value="1"/>
</dbReference>
<reference evidence="2" key="1">
    <citation type="submission" date="2021-04" db="EMBL/GenBank/DDBJ databases">
        <title>Complete genome sequence for Sulfitobacter sp. strain JK7-1.</title>
        <authorList>
            <person name="Park S.-J."/>
        </authorList>
    </citation>
    <scope>NUCLEOTIDE SEQUENCE</scope>
    <source>
        <strain evidence="2">JK7-1</strain>
    </source>
</reference>
<dbReference type="CDD" id="cd20292">
    <property type="entry name" value="cupin_QdtA-like"/>
    <property type="match status" value="1"/>
</dbReference>
<evidence type="ECO:0000259" key="1">
    <source>
        <dbReference type="Pfam" id="PF05523"/>
    </source>
</evidence>
<sequence length="172" mass="19487">MATLALQSATARFSNSTTFCDSTYFQNEDRIMSQNQIPELVDVARFTDARGQLGVVEAAGLPFEIKRVYYLFDVPIGAVRGEHGHKKLQQFMICMNGSCEVTFNDGVAQHKFTLENPSQGILVPPGLWRSIRFTKPDSVLCVFASHPYEKEDYLYSYEDFLTWVKEEKDAAP</sequence>
<dbReference type="Gene3D" id="2.60.120.10">
    <property type="entry name" value="Jelly Rolls"/>
    <property type="match status" value="1"/>
</dbReference>
<dbReference type="EMBL" id="CP073581">
    <property type="protein sequence ID" value="QUJ76008.1"/>
    <property type="molecule type" value="Genomic_DNA"/>
</dbReference>
<dbReference type="InterPro" id="IPR008894">
    <property type="entry name" value="QdtA_cupin_dom"/>
</dbReference>
<protein>
    <submittedName>
        <fullName evidence="2">FdtA/QdtA family cupin domain-containing protein</fullName>
    </submittedName>
</protein>
<dbReference type="AlphaFoldDB" id="A0A975PLR8"/>
<organism evidence="2 3">
    <name type="scientific">Sulfitobacter albidus</name>
    <dbReference type="NCBI Taxonomy" id="2829501"/>
    <lineage>
        <taxon>Bacteria</taxon>
        <taxon>Pseudomonadati</taxon>
        <taxon>Pseudomonadota</taxon>
        <taxon>Alphaproteobacteria</taxon>
        <taxon>Rhodobacterales</taxon>
        <taxon>Roseobacteraceae</taxon>
        <taxon>Sulfitobacter</taxon>
    </lineage>
</organism>
<dbReference type="KEGG" id="sual:KDD17_13905"/>
<dbReference type="InterPro" id="IPR011051">
    <property type="entry name" value="RmlC_Cupin_sf"/>
</dbReference>
<name>A0A975PLR8_9RHOB</name>
<gene>
    <name evidence="2" type="ORF">KDD17_13905</name>
</gene>
<evidence type="ECO:0000313" key="2">
    <source>
        <dbReference type="EMBL" id="QUJ76008.1"/>
    </source>
</evidence>
<proteinExistence type="predicted"/>
<dbReference type="Pfam" id="PF05523">
    <property type="entry name" value="FdtA"/>
    <property type="match status" value="1"/>
</dbReference>
<evidence type="ECO:0000313" key="3">
    <source>
        <dbReference type="Proteomes" id="UP000683291"/>
    </source>
</evidence>
<dbReference type="InterPro" id="IPR014710">
    <property type="entry name" value="RmlC-like_jellyroll"/>
</dbReference>
<dbReference type="RefSeq" id="WP_212704206.1">
    <property type="nucleotide sequence ID" value="NZ_CP073581.1"/>
</dbReference>
<accession>A0A975PLR8</accession>
<dbReference type="Proteomes" id="UP000683291">
    <property type="component" value="Chromosome 1"/>
</dbReference>
<feature type="domain" description="Sugar 3,4-ketoisomerase QdtA cupin" evidence="1">
    <location>
        <begin position="39"/>
        <end position="164"/>
    </location>
</feature>